<protein>
    <submittedName>
        <fullName evidence="2">Uncharacterized protein</fullName>
    </submittedName>
</protein>
<reference evidence="2" key="1">
    <citation type="submission" date="2017-07" db="EMBL/GenBank/DDBJ databases">
        <title>Taro Niue Genome Assembly and Annotation.</title>
        <authorList>
            <person name="Atibalentja N."/>
            <person name="Keating K."/>
            <person name="Fields C.J."/>
        </authorList>
    </citation>
    <scope>NUCLEOTIDE SEQUENCE</scope>
    <source>
        <strain evidence="2">Niue_2</strain>
        <tissue evidence="2">Leaf</tissue>
    </source>
</reference>
<sequence>MWRAFKLCPAVLSPLVSFELGWSSKRQTGGGRRTEKGTAEIREGSQISHISASCAQKQL</sequence>
<proteinExistence type="predicted"/>
<evidence type="ECO:0000313" key="2">
    <source>
        <dbReference type="EMBL" id="MQM01416.1"/>
    </source>
</evidence>
<accession>A0A843W010</accession>
<evidence type="ECO:0000256" key="1">
    <source>
        <dbReference type="SAM" id="MobiDB-lite"/>
    </source>
</evidence>
<feature type="compositionally biased region" description="Polar residues" evidence="1">
    <location>
        <begin position="45"/>
        <end position="59"/>
    </location>
</feature>
<feature type="region of interest" description="Disordered" evidence="1">
    <location>
        <begin position="26"/>
        <end position="59"/>
    </location>
</feature>
<name>A0A843W010_COLES</name>
<evidence type="ECO:0000313" key="3">
    <source>
        <dbReference type="Proteomes" id="UP000652761"/>
    </source>
</evidence>
<organism evidence="2 3">
    <name type="scientific">Colocasia esculenta</name>
    <name type="common">Wild taro</name>
    <name type="synonym">Arum esculentum</name>
    <dbReference type="NCBI Taxonomy" id="4460"/>
    <lineage>
        <taxon>Eukaryota</taxon>
        <taxon>Viridiplantae</taxon>
        <taxon>Streptophyta</taxon>
        <taxon>Embryophyta</taxon>
        <taxon>Tracheophyta</taxon>
        <taxon>Spermatophyta</taxon>
        <taxon>Magnoliopsida</taxon>
        <taxon>Liliopsida</taxon>
        <taxon>Araceae</taxon>
        <taxon>Aroideae</taxon>
        <taxon>Colocasieae</taxon>
        <taxon>Colocasia</taxon>
    </lineage>
</organism>
<gene>
    <name evidence="2" type="ORF">Taro_034177</name>
</gene>
<feature type="compositionally biased region" description="Basic and acidic residues" evidence="1">
    <location>
        <begin position="32"/>
        <end position="43"/>
    </location>
</feature>
<comment type="caution">
    <text evidence="2">The sequence shown here is derived from an EMBL/GenBank/DDBJ whole genome shotgun (WGS) entry which is preliminary data.</text>
</comment>
<dbReference type="EMBL" id="NMUH01002675">
    <property type="protein sequence ID" value="MQM01416.1"/>
    <property type="molecule type" value="Genomic_DNA"/>
</dbReference>
<dbReference type="AlphaFoldDB" id="A0A843W010"/>
<dbReference type="Proteomes" id="UP000652761">
    <property type="component" value="Unassembled WGS sequence"/>
</dbReference>
<keyword evidence="3" id="KW-1185">Reference proteome</keyword>